<evidence type="ECO:0000256" key="2">
    <source>
        <dbReference type="PIRSR" id="PIRSR600246-1"/>
    </source>
</evidence>
<feature type="site" description="Cleavage; by autolysis" evidence="3">
    <location>
        <begin position="31"/>
        <end position="32"/>
    </location>
</feature>
<dbReference type="Pfam" id="PF01112">
    <property type="entry name" value="Asparaginase_2"/>
    <property type="match status" value="1"/>
</dbReference>
<dbReference type="InterPro" id="IPR029055">
    <property type="entry name" value="Ntn_hydrolases_N"/>
</dbReference>
<accession>A0ABD2PKA1</accession>
<dbReference type="EMBL" id="JBJKFK010007137">
    <property type="protein sequence ID" value="KAL3307525.1"/>
    <property type="molecule type" value="Genomic_DNA"/>
</dbReference>
<comment type="caution">
    <text evidence="4">The sequence shown here is derived from an EMBL/GenBank/DDBJ whole genome shotgun (WGS) entry which is preliminary data.</text>
</comment>
<gene>
    <name evidence="4" type="ORF">Ciccas_013958</name>
</gene>
<dbReference type="Proteomes" id="UP001626550">
    <property type="component" value="Unassembled WGS sequence"/>
</dbReference>
<dbReference type="PANTHER" id="PTHR10188:SF8">
    <property type="entry name" value="THREONINE ASPARTASE 1"/>
    <property type="match status" value="1"/>
</dbReference>
<sequence length="188" mass="20419">MDQKPVKNSELASEESVRQWCNYSGLLDRLDTIGAVVLGPDESLVAGTSSGGILLKREGRVGHCCTYGAGCWAEPGVGVVTSGTGEQLAKTQLAQQVATEVLRQVQINEVMSDKFLYSRFLQHCAPSERLAGLVGLQLTDDCLHLFHAHTTKSLALAYHTSNNNRSLPIISRRSPSAPFSYASIFLHF</sequence>
<name>A0ABD2PKA1_9PLAT</name>
<dbReference type="AlphaFoldDB" id="A0ABD2PKA1"/>
<evidence type="ECO:0000313" key="5">
    <source>
        <dbReference type="Proteomes" id="UP001626550"/>
    </source>
</evidence>
<feature type="active site" description="Nucleophile" evidence="2">
    <location>
        <position position="32"/>
    </location>
</feature>
<organism evidence="4 5">
    <name type="scientific">Cichlidogyrus casuarinus</name>
    <dbReference type="NCBI Taxonomy" id="1844966"/>
    <lineage>
        <taxon>Eukaryota</taxon>
        <taxon>Metazoa</taxon>
        <taxon>Spiralia</taxon>
        <taxon>Lophotrochozoa</taxon>
        <taxon>Platyhelminthes</taxon>
        <taxon>Monogenea</taxon>
        <taxon>Monopisthocotylea</taxon>
        <taxon>Dactylogyridea</taxon>
        <taxon>Ancyrocephalidae</taxon>
        <taxon>Cichlidogyrus</taxon>
    </lineage>
</organism>
<proteinExistence type="inferred from homology"/>
<evidence type="ECO:0000256" key="3">
    <source>
        <dbReference type="PIRSR" id="PIRSR600246-3"/>
    </source>
</evidence>
<evidence type="ECO:0008006" key="6">
    <source>
        <dbReference type="Google" id="ProtNLM"/>
    </source>
</evidence>
<protein>
    <recommendedName>
        <fullName evidence="6">Threonine aspartase 1</fullName>
    </recommendedName>
</protein>
<evidence type="ECO:0000313" key="4">
    <source>
        <dbReference type="EMBL" id="KAL3307525.1"/>
    </source>
</evidence>
<dbReference type="Gene3D" id="3.60.20.30">
    <property type="entry name" value="(Glycosyl)asparaginase"/>
    <property type="match status" value="1"/>
</dbReference>
<dbReference type="PANTHER" id="PTHR10188">
    <property type="entry name" value="L-ASPARAGINASE"/>
    <property type="match status" value="1"/>
</dbReference>
<reference evidence="4 5" key="1">
    <citation type="submission" date="2024-11" db="EMBL/GenBank/DDBJ databases">
        <title>Adaptive evolution of stress response genes in parasites aligns with host niche diversity.</title>
        <authorList>
            <person name="Hahn C."/>
            <person name="Resl P."/>
        </authorList>
    </citation>
    <scope>NUCLEOTIDE SEQUENCE [LARGE SCALE GENOMIC DNA]</scope>
    <source>
        <strain evidence="4">EGGRZ-B1_66</strain>
        <tissue evidence="4">Body</tissue>
    </source>
</reference>
<comment type="similarity">
    <text evidence="1">Belongs to the Ntn-hydrolase family.</text>
</comment>
<keyword evidence="5" id="KW-1185">Reference proteome</keyword>
<dbReference type="InterPro" id="IPR000246">
    <property type="entry name" value="Peptidase_T2"/>
</dbReference>
<evidence type="ECO:0000256" key="1">
    <source>
        <dbReference type="ARBA" id="ARBA00010872"/>
    </source>
</evidence>
<dbReference type="SUPFAM" id="SSF56235">
    <property type="entry name" value="N-terminal nucleophile aminohydrolases (Ntn hydrolases)"/>
    <property type="match status" value="1"/>
</dbReference>